<evidence type="ECO:0000259" key="9">
    <source>
        <dbReference type="PROSITE" id="PS51379"/>
    </source>
</evidence>
<keyword evidence="3" id="KW-0479">Metal-binding</keyword>
<feature type="transmembrane region" description="Helical" evidence="8">
    <location>
        <begin position="126"/>
        <end position="147"/>
    </location>
</feature>
<feature type="transmembrane region" description="Helical" evidence="8">
    <location>
        <begin position="167"/>
        <end position="188"/>
    </location>
</feature>
<evidence type="ECO:0000256" key="1">
    <source>
        <dbReference type="ARBA" id="ARBA00022448"/>
    </source>
</evidence>
<dbReference type="EMBL" id="CP002452">
    <property type="protein sequence ID" value="ADV46854.1"/>
    <property type="molecule type" value="Genomic_DNA"/>
</dbReference>
<dbReference type="PANTHER" id="PTHR30176:SF3">
    <property type="entry name" value="FERREDOXIN-TYPE PROTEIN NAPH"/>
    <property type="match status" value="1"/>
</dbReference>
<reference evidence="11" key="2">
    <citation type="submission" date="2011-01" db="EMBL/GenBank/DDBJ databases">
        <title>The complete genome of Nitratifractor salsuginis DSM 16511.</title>
        <authorList>
            <consortium name="US DOE Joint Genome Institute (JGI-PGF)"/>
            <person name="Lucas S."/>
            <person name="Copeland A."/>
            <person name="Lapidus A."/>
            <person name="Bruce D."/>
            <person name="Goodwin L."/>
            <person name="Pitluck S."/>
            <person name="Kyrpides N."/>
            <person name="Mavromatis K."/>
            <person name="Ivanova N."/>
            <person name="Mikhailova N."/>
            <person name="Zeytun A."/>
            <person name="Detter J.C."/>
            <person name="Tapia R."/>
            <person name="Han C."/>
            <person name="Land M."/>
            <person name="Hauser L."/>
            <person name="Markowitz V."/>
            <person name="Cheng J.-F."/>
            <person name="Hugenholtz P."/>
            <person name="Woyke T."/>
            <person name="Wu D."/>
            <person name="Tindall B."/>
            <person name="Schuetze A."/>
            <person name="Brambilla E."/>
            <person name="Klenk H.-P."/>
            <person name="Eisen J.A."/>
        </authorList>
    </citation>
    <scope>NUCLEOTIDE SEQUENCE [LARGE SCALE GENOMIC DNA]</scope>
    <source>
        <strain evidence="11">DSM 16511 / JCM 12458 / E9I37-1</strain>
    </source>
</reference>
<evidence type="ECO:0000256" key="5">
    <source>
        <dbReference type="ARBA" id="ARBA00022982"/>
    </source>
</evidence>
<dbReference type="KEGG" id="nsa:Nitsa_1606"/>
<dbReference type="GO" id="GO:0051539">
    <property type="term" value="F:4 iron, 4 sulfur cluster binding"/>
    <property type="evidence" value="ECO:0007669"/>
    <property type="project" value="UniProtKB-KW"/>
</dbReference>
<gene>
    <name evidence="10" type="ordered locus">Nitsa_1606</name>
</gene>
<dbReference type="RefSeq" id="WP_013554542.1">
    <property type="nucleotide sequence ID" value="NC_014935.1"/>
</dbReference>
<keyword evidence="5" id="KW-0249">Electron transport</keyword>
<keyword evidence="1" id="KW-0813">Transport</keyword>
<keyword evidence="8" id="KW-0472">Membrane</keyword>
<dbReference type="InterPro" id="IPR017900">
    <property type="entry name" value="4Fe4S_Fe_S_CS"/>
</dbReference>
<dbReference type="HOGENOM" id="CLU_066585_1_0_7"/>
<evidence type="ECO:0000256" key="7">
    <source>
        <dbReference type="ARBA" id="ARBA00023014"/>
    </source>
</evidence>
<dbReference type="AlphaFoldDB" id="E6X0K4"/>
<evidence type="ECO:0000256" key="3">
    <source>
        <dbReference type="ARBA" id="ARBA00022723"/>
    </source>
</evidence>
<dbReference type="Pfam" id="PF13237">
    <property type="entry name" value="Fer4_10"/>
    <property type="match status" value="1"/>
</dbReference>
<keyword evidence="8" id="KW-1133">Transmembrane helix</keyword>
<dbReference type="NCBIfam" id="NF007013">
    <property type="entry name" value="PRK09477.1"/>
    <property type="match status" value="1"/>
</dbReference>
<evidence type="ECO:0000313" key="10">
    <source>
        <dbReference type="EMBL" id="ADV46854.1"/>
    </source>
</evidence>
<sequence length="279" mass="30745">MKWSNIKYLILRRIVQIGLLVLYFMGSWYGWKVLQGDLSTSLVLGKIPLSDPFAVLQIFATGAVVGVNVLIGAAIITLFYAIIGGRAFCSWVCPVNMITDLAAWLRRKLLIDRIERKIWISRNVRYYMIVLALIVSAVTGLAAFEIVSPITIFNRNVVFGIQVVEGSVGFALGAGIGLLVAIFLFDLFAVKNGWCGHICPLGGVYSVIGKYSLIRVKHNSDNCTLCMKCKNVCPEVEVLGMIGKRSEFVSKGECTNCGRCVDVCDDEALGFELRNFLAK</sequence>
<keyword evidence="6" id="KW-0408">Iron</keyword>
<dbReference type="eggNOG" id="COG0348">
    <property type="taxonomic scope" value="Bacteria"/>
</dbReference>
<dbReference type="InterPro" id="IPR051684">
    <property type="entry name" value="Electron_Trans/Redox"/>
</dbReference>
<evidence type="ECO:0000313" key="11">
    <source>
        <dbReference type="Proteomes" id="UP000008633"/>
    </source>
</evidence>
<evidence type="ECO:0000256" key="4">
    <source>
        <dbReference type="ARBA" id="ARBA00022737"/>
    </source>
</evidence>
<dbReference type="Gene3D" id="3.30.70.20">
    <property type="match status" value="1"/>
</dbReference>
<evidence type="ECO:0000256" key="6">
    <source>
        <dbReference type="ARBA" id="ARBA00023004"/>
    </source>
</evidence>
<dbReference type="STRING" id="749222.Nitsa_1606"/>
<dbReference type="InterPro" id="IPR017896">
    <property type="entry name" value="4Fe4S_Fe-S-bd"/>
</dbReference>
<dbReference type="PROSITE" id="PS51379">
    <property type="entry name" value="4FE4S_FER_2"/>
    <property type="match status" value="2"/>
</dbReference>
<dbReference type="NCBIfam" id="TIGR02163">
    <property type="entry name" value="napH"/>
    <property type="match status" value="1"/>
</dbReference>
<evidence type="ECO:0000256" key="2">
    <source>
        <dbReference type="ARBA" id="ARBA00022485"/>
    </source>
</evidence>
<feature type="domain" description="4Fe-4S ferredoxin-type" evidence="9">
    <location>
        <begin position="214"/>
        <end position="244"/>
    </location>
</feature>
<dbReference type="SUPFAM" id="SSF54862">
    <property type="entry name" value="4Fe-4S ferredoxins"/>
    <property type="match status" value="1"/>
</dbReference>
<dbReference type="Proteomes" id="UP000008633">
    <property type="component" value="Chromosome"/>
</dbReference>
<dbReference type="PROSITE" id="PS00198">
    <property type="entry name" value="4FE4S_FER_1"/>
    <property type="match status" value="1"/>
</dbReference>
<dbReference type="Pfam" id="PF12801">
    <property type="entry name" value="Fer4_5"/>
    <property type="match status" value="2"/>
</dbReference>
<evidence type="ECO:0000256" key="8">
    <source>
        <dbReference type="SAM" id="Phobius"/>
    </source>
</evidence>
<keyword evidence="8" id="KW-0812">Transmembrane</keyword>
<protein>
    <submittedName>
        <fullName evidence="10">Periplasmic nitrate reductase subunit NapH</fullName>
    </submittedName>
</protein>
<keyword evidence="2" id="KW-0004">4Fe-4S</keyword>
<keyword evidence="7" id="KW-0411">Iron-sulfur</keyword>
<proteinExistence type="predicted"/>
<keyword evidence="4" id="KW-0677">Repeat</keyword>
<dbReference type="GO" id="GO:0046872">
    <property type="term" value="F:metal ion binding"/>
    <property type="evidence" value="ECO:0007669"/>
    <property type="project" value="UniProtKB-KW"/>
</dbReference>
<reference evidence="10 11" key="1">
    <citation type="journal article" date="2011" name="Stand. Genomic Sci.">
        <title>Complete genome sequence of Nitratifractor salsuginis type strain (E9I37-1).</title>
        <authorList>
            <person name="Anderson I."/>
            <person name="Sikorski J."/>
            <person name="Zeytun A."/>
            <person name="Nolan M."/>
            <person name="Lapidus A."/>
            <person name="Lucas S."/>
            <person name="Hammon N."/>
            <person name="Deshpande S."/>
            <person name="Cheng J.F."/>
            <person name="Tapia R."/>
            <person name="Han C."/>
            <person name="Goodwin L."/>
            <person name="Pitluck S."/>
            <person name="Liolios K."/>
            <person name="Pagani I."/>
            <person name="Ivanova N."/>
            <person name="Huntemann M."/>
            <person name="Mavromatis K."/>
            <person name="Ovchinikova G."/>
            <person name="Pati A."/>
            <person name="Chen A."/>
            <person name="Palaniappan K."/>
            <person name="Land M."/>
            <person name="Hauser L."/>
            <person name="Brambilla E.M."/>
            <person name="Ngatchou-Djao O.D."/>
            <person name="Rohde M."/>
            <person name="Tindall B.J."/>
            <person name="Goker M."/>
            <person name="Detter J.C."/>
            <person name="Woyke T."/>
            <person name="Bristow J."/>
            <person name="Eisen J.A."/>
            <person name="Markowitz V."/>
            <person name="Hugenholtz P."/>
            <person name="Klenk H.P."/>
            <person name="Kyrpides N.C."/>
        </authorList>
    </citation>
    <scope>NUCLEOTIDE SEQUENCE [LARGE SCALE GENOMIC DNA]</scope>
    <source>
        <strain evidence="11">DSM 16511 / JCM 12458 / E9I37-1</strain>
    </source>
</reference>
<dbReference type="PANTHER" id="PTHR30176">
    <property type="entry name" value="FERREDOXIN-TYPE PROTEIN NAPH"/>
    <property type="match status" value="1"/>
</dbReference>
<dbReference type="GO" id="GO:0005886">
    <property type="term" value="C:plasma membrane"/>
    <property type="evidence" value="ECO:0007669"/>
    <property type="project" value="TreeGrafter"/>
</dbReference>
<dbReference type="OrthoDB" id="9784262at2"/>
<feature type="transmembrane region" description="Helical" evidence="8">
    <location>
        <begin position="14"/>
        <end position="34"/>
    </location>
</feature>
<keyword evidence="11" id="KW-1185">Reference proteome</keyword>
<feature type="transmembrane region" description="Helical" evidence="8">
    <location>
        <begin position="55"/>
        <end position="82"/>
    </location>
</feature>
<organism evidence="10 11">
    <name type="scientific">Nitratifractor salsuginis (strain DSM 16511 / JCM 12458 / E9I37-1)</name>
    <dbReference type="NCBI Taxonomy" id="749222"/>
    <lineage>
        <taxon>Bacteria</taxon>
        <taxon>Pseudomonadati</taxon>
        <taxon>Campylobacterota</taxon>
        <taxon>Epsilonproteobacteria</taxon>
        <taxon>Campylobacterales</taxon>
        <taxon>Sulfurovaceae</taxon>
        <taxon>Nitratifractor</taxon>
    </lineage>
</organism>
<feature type="domain" description="4Fe-4S ferredoxin-type" evidence="9">
    <location>
        <begin position="245"/>
        <end position="274"/>
    </location>
</feature>
<accession>E6X0K4</accession>
<name>E6X0K4_NITSE</name>
<dbReference type="InterPro" id="IPR011886">
    <property type="entry name" value="NapH_MauN"/>
</dbReference>